<keyword evidence="2" id="KW-1003">Cell membrane</keyword>
<keyword evidence="3 9" id="KW-0812">Transmembrane</keyword>
<keyword evidence="6 8" id="KW-0807">Transducer</keyword>
<dbReference type="InterPro" id="IPR003660">
    <property type="entry name" value="HAMP_dom"/>
</dbReference>
<dbReference type="Gene3D" id="3.30.450.20">
    <property type="entry name" value="PAS domain"/>
    <property type="match status" value="1"/>
</dbReference>
<dbReference type="Gene3D" id="1.10.287.950">
    <property type="entry name" value="Methyl-accepting chemotaxis protein"/>
    <property type="match status" value="1"/>
</dbReference>
<evidence type="ECO:0000256" key="9">
    <source>
        <dbReference type="SAM" id="Phobius"/>
    </source>
</evidence>
<dbReference type="GO" id="GO:0004888">
    <property type="term" value="F:transmembrane signaling receptor activity"/>
    <property type="evidence" value="ECO:0007669"/>
    <property type="project" value="InterPro"/>
</dbReference>
<evidence type="ECO:0000313" key="14">
    <source>
        <dbReference type="Proteomes" id="UP001177258"/>
    </source>
</evidence>
<comment type="subcellular location">
    <subcellularLocation>
        <location evidence="1">Cell membrane</location>
        <topology evidence="1">Multi-pass membrane protein</topology>
    </subcellularLocation>
</comment>
<organism evidence="13 14">
    <name type="scientific">Helicobacter cappadocius</name>
    <dbReference type="NCBI Taxonomy" id="3063998"/>
    <lineage>
        <taxon>Bacteria</taxon>
        <taxon>Pseudomonadati</taxon>
        <taxon>Campylobacterota</taxon>
        <taxon>Epsilonproteobacteria</taxon>
        <taxon>Campylobacterales</taxon>
        <taxon>Helicobacteraceae</taxon>
        <taxon>Helicobacter</taxon>
    </lineage>
</organism>
<dbReference type="Pfam" id="PF17200">
    <property type="entry name" value="sCache_2"/>
    <property type="match status" value="1"/>
</dbReference>
<keyword evidence="5 9" id="KW-0472">Membrane</keyword>
<dbReference type="PANTHER" id="PTHR32089:SF114">
    <property type="entry name" value="METHYL-ACCEPTING CHEMOTAXIS PROTEIN MCPB"/>
    <property type="match status" value="1"/>
</dbReference>
<evidence type="ECO:0000256" key="1">
    <source>
        <dbReference type="ARBA" id="ARBA00004651"/>
    </source>
</evidence>
<dbReference type="Pfam" id="PF00672">
    <property type="entry name" value="HAMP"/>
    <property type="match status" value="1"/>
</dbReference>
<proteinExistence type="inferred from homology"/>
<comment type="caution">
    <text evidence="13">The sequence shown here is derived from an EMBL/GenBank/DDBJ whole genome shotgun (WGS) entry which is preliminary data.</text>
</comment>
<reference evidence="12 14" key="3">
    <citation type="journal article" date="2024" name="Syst. Appl. Microbiol.">
        <title>Helicobacter cappadocius sp. nov., from lizards: The first psychrotrophic Helicobacter species.</title>
        <authorList>
            <person name="Aydin F."/>
            <person name="Tarhane S."/>
            <person name="Karakaya E."/>
            <person name="Abay S."/>
            <person name="Kayman T."/>
            <person name="Guran O."/>
            <person name="Bozkurt E."/>
            <person name="Uzum N."/>
            <person name="Avci A."/>
            <person name="Olgun K."/>
            <person name="Jablonski D."/>
            <person name="Guran C."/>
            <person name="Burcin Saticioglu I."/>
        </authorList>
    </citation>
    <scope>NUCLEOTIDE SEQUENCE [LARGE SCALE GENOMIC DNA]</scope>
    <source>
        <strain evidence="12">Faydin-H75</strain>
        <strain evidence="14">faydin-H76</strain>
    </source>
</reference>
<name>A0AA90Q2X6_9HELI</name>
<keyword evidence="4 9" id="KW-1133">Transmembrane helix</keyword>
<evidence type="ECO:0000313" key="13">
    <source>
        <dbReference type="EMBL" id="MDP2539158.1"/>
    </source>
</evidence>
<evidence type="ECO:0000256" key="7">
    <source>
        <dbReference type="ARBA" id="ARBA00029447"/>
    </source>
</evidence>
<dbReference type="SMART" id="SM01049">
    <property type="entry name" value="Cache_2"/>
    <property type="match status" value="1"/>
</dbReference>
<feature type="domain" description="Methyl-accepting transducer" evidence="10">
    <location>
        <begin position="281"/>
        <end position="545"/>
    </location>
</feature>
<reference evidence="12" key="2">
    <citation type="submission" date="2023-07" db="EMBL/GenBank/DDBJ databases">
        <authorList>
            <person name="Aydin F."/>
            <person name="Tarhane S."/>
            <person name="Saticioglu I.B."/>
            <person name="Karakaya E."/>
            <person name="Abay S."/>
            <person name="Guran O."/>
            <person name="Bozkurt E."/>
            <person name="Uzum N."/>
            <person name="Olgun K."/>
            <person name="Jablonski D."/>
        </authorList>
    </citation>
    <scope>NUCLEOTIDE SEQUENCE</scope>
    <source>
        <strain evidence="12">Faydin-H75</strain>
    </source>
</reference>
<protein>
    <submittedName>
        <fullName evidence="13">Methyl-accepting chemotaxis protein</fullName>
    </submittedName>
</protein>
<gene>
    <name evidence="12" type="ORF">Q5I04_04840</name>
    <name evidence="13" type="ORF">Q5I06_05155</name>
</gene>
<dbReference type="InterPro" id="IPR004090">
    <property type="entry name" value="Chemotax_Me-accpt_rcpt"/>
</dbReference>
<dbReference type="PROSITE" id="PS50111">
    <property type="entry name" value="CHEMOTAXIS_TRANSDUC_2"/>
    <property type="match status" value="1"/>
</dbReference>
<evidence type="ECO:0000256" key="6">
    <source>
        <dbReference type="ARBA" id="ARBA00023224"/>
    </source>
</evidence>
<accession>A0AA90Q2X6</accession>
<feature type="transmembrane region" description="Helical" evidence="9">
    <location>
        <begin position="205"/>
        <end position="227"/>
    </location>
</feature>
<sequence length="560" mass="62347">MTISSRIIAMILLALFVLSSIIIYSSFSMAKNLEGFFAMKVRDGKIQERKQQLKDTFELLTLIQSVMKDSYAEDGRLKKVNSDILKFLQKVQDGENGLNVMVVTEDGRLVFNPISPELVGKNVLNLKSADNIFIAREFIKIAKNGGGYIEYKMPREHGSIPESKIAYVKQDKADNIVAITTYFSDIQRDAEIIKNNVAQRTKNNFINFFLVAVVVVLVILVVSFFYIRLNLVRPIRDLITRAKNLSSGDGDLSRKLEIKGRDEIAQASSAINSFIEKVRVLIVDAKQLSSENSSVAHELSSTSLSTGKRVEDSTAIVSEVTHKSQKIESETLSCIEIAQEGKEDLQKAKIYVEDTNESIRILSNQIIVSAKTEAELSIKIERLSQNAEDIKSILYIIDEIAEQTNLLALNAAIEAARAGEHGRGFAVVADEVRKLAERTQKSLSEINSTISVIVQEISDVSTEMHLNSKKIQELTSVSSSVQEKISHMDDVMTKALTTTDKTLNNYVETGKNIKEIIKGISNINGISTENARSVEEIASVSEHLNKMTEMLNKKLSEFKT</sequence>
<dbReference type="EMBL" id="JAUPEV010000006">
    <property type="protein sequence ID" value="MDO7253234.1"/>
    <property type="molecule type" value="Genomic_DNA"/>
</dbReference>
<dbReference type="PROSITE" id="PS50885">
    <property type="entry name" value="HAMP"/>
    <property type="match status" value="1"/>
</dbReference>
<evidence type="ECO:0000256" key="4">
    <source>
        <dbReference type="ARBA" id="ARBA00022989"/>
    </source>
</evidence>
<dbReference type="CDD" id="cd06225">
    <property type="entry name" value="HAMP"/>
    <property type="match status" value="1"/>
</dbReference>
<dbReference type="GO" id="GO:0007165">
    <property type="term" value="P:signal transduction"/>
    <property type="evidence" value="ECO:0007669"/>
    <property type="project" value="UniProtKB-KW"/>
</dbReference>
<evidence type="ECO:0000313" key="12">
    <source>
        <dbReference type="EMBL" id="MDO7253234.1"/>
    </source>
</evidence>
<dbReference type="InterPro" id="IPR004089">
    <property type="entry name" value="MCPsignal_dom"/>
</dbReference>
<dbReference type="Proteomes" id="UP001240777">
    <property type="component" value="Unassembled WGS sequence"/>
</dbReference>
<comment type="similarity">
    <text evidence="7">Belongs to the methyl-accepting chemotaxis (MCP) protein family.</text>
</comment>
<evidence type="ECO:0000256" key="2">
    <source>
        <dbReference type="ARBA" id="ARBA00022475"/>
    </source>
</evidence>
<dbReference type="GO" id="GO:0005886">
    <property type="term" value="C:plasma membrane"/>
    <property type="evidence" value="ECO:0007669"/>
    <property type="project" value="UniProtKB-SubCell"/>
</dbReference>
<dbReference type="SMART" id="SM00283">
    <property type="entry name" value="MA"/>
    <property type="match status" value="1"/>
</dbReference>
<keyword evidence="15" id="KW-1185">Reference proteome</keyword>
<evidence type="ECO:0000256" key="5">
    <source>
        <dbReference type="ARBA" id="ARBA00023136"/>
    </source>
</evidence>
<dbReference type="RefSeq" id="WP_305517079.1">
    <property type="nucleotide sequence ID" value="NZ_JAUPEV010000006.1"/>
</dbReference>
<evidence type="ECO:0000259" key="10">
    <source>
        <dbReference type="PROSITE" id="PS50111"/>
    </source>
</evidence>
<dbReference type="Proteomes" id="UP001177258">
    <property type="component" value="Unassembled WGS sequence"/>
</dbReference>
<evidence type="ECO:0000259" key="11">
    <source>
        <dbReference type="PROSITE" id="PS50885"/>
    </source>
</evidence>
<evidence type="ECO:0000313" key="15">
    <source>
        <dbReference type="Proteomes" id="UP001240777"/>
    </source>
</evidence>
<evidence type="ECO:0000256" key="3">
    <source>
        <dbReference type="ARBA" id="ARBA00022692"/>
    </source>
</evidence>
<dbReference type="Pfam" id="PF00015">
    <property type="entry name" value="MCPsignal"/>
    <property type="match status" value="1"/>
</dbReference>
<dbReference type="InterPro" id="IPR033480">
    <property type="entry name" value="sCache_2"/>
</dbReference>
<dbReference type="PRINTS" id="PR00260">
    <property type="entry name" value="CHEMTRNSDUCR"/>
</dbReference>
<dbReference type="PANTHER" id="PTHR32089">
    <property type="entry name" value="METHYL-ACCEPTING CHEMOTAXIS PROTEIN MCPB"/>
    <property type="match status" value="1"/>
</dbReference>
<evidence type="ECO:0000256" key="8">
    <source>
        <dbReference type="PROSITE-ProRule" id="PRU00284"/>
    </source>
</evidence>
<reference evidence="13 15" key="1">
    <citation type="submission" date="2023-07" db="EMBL/GenBank/DDBJ databases">
        <title>Unpublished Manusciprt.</title>
        <authorList>
            <person name="Aydin F."/>
            <person name="Tarhane S."/>
            <person name="Saticioglu I.B."/>
            <person name="Karakaya E."/>
            <person name="Abay S."/>
            <person name="Guran O."/>
            <person name="Bozkurt E."/>
            <person name="Uzum N."/>
            <person name="Olgun K."/>
            <person name="Jablonski D."/>
        </authorList>
    </citation>
    <scope>NUCLEOTIDE SEQUENCE</scope>
    <source>
        <strain evidence="15">faydin-H75</strain>
        <strain evidence="13">Faydin-H76</strain>
    </source>
</reference>
<dbReference type="SUPFAM" id="SSF58104">
    <property type="entry name" value="Methyl-accepting chemotaxis protein (MCP) signaling domain"/>
    <property type="match status" value="1"/>
</dbReference>
<feature type="domain" description="HAMP" evidence="11">
    <location>
        <begin position="229"/>
        <end position="283"/>
    </location>
</feature>
<dbReference type="GO" id="GO:0006935">
    <property type="term" value="P:chemotaxis"/>
    <property type="evidence" value="ECO:0007669"/>
    <property type="project" value="InterPro"/>
</dbReference>
<dbReference type="SMART" id="SM00304">
    <property type="entry name" value="HAMP"/>
    <property type="match status" value="1"/>
</dbReference>
<dbReference type="AlphaFoldDB" id="A0AA90Q2X6"/>
<dbReference type="EMBL" id="JAUYZK010000006">
    <property type="protein sequence ID" value="MDP2539158.1"/>
    <property type="molecule type" value="Genomic_DNA"/>
</dbReference>